<feature type="transmembrane region" description="Helical" evidence="1">
    <location>
        <begin position="9"/>
        <end position="27"/>
    </location>
</feature>
<keyword evidence="1" id="KW-1133">Transmembrane helix</keyword>
<name>A0A6V6Y8C2_9FIRM</name>
<dbReference type="RefSeq" id="WP_180500643.1">
    <property type="nucleotide sequence ID" value="NZ_CAIJCS010000025.1"/>
</dbReference>
<gene>
    <name evidence="2" type="ORF">PEPNEM18_01436</name>
</gene>
<evidence type="ECO:0000313" key="3">
    <source>
        <dbReference type="Proteomes" id="UP000586454"/>
    </source>
</evidence>
<evidence type="ECO:0000256" key="1">
    <source>
        <dbReference type="SAM" id="Phobius"/>
    </source>
</evidence>
<keyword evidence="3" id="KW-1185">Reference proteome</keyword>
<proteinExistence type="predicted"/>
<comment type="caution">
    <text evidence="2">The sequence shown here is derived from an EMBL/GenBank/DDBJ whole genome shotgun (WGS) entry which is preliminary data.</text>
</comment>
<evidence type="ECO:0000313" key="2">
    <source>
        <dbReference type="EMBL" id="CAC9935090.1"/>
    </source>
</evidence>
<reference evidence="2 3" key="1">
    <citation type="submission" date="2020-06" db="EMBL/GenBank/DDBJ databases">
        <authorList>
            <person name="Criscuolo A."/>
        </authorList>
    </citation>
    <scope>NUCLEOTIDE SEQUENCE [LARGE SCALE GENOMIC DNA]</scope>
    <source>
        <strain evidence="2">1804121828</strain>
    </source>
</reference>
<accession>A0A6V6Y8C2</accession>
<protein>
    <submittedName>
        <fullName evidence="2">Uncharacterized protein</fullName>
    </submittedName>
</protein>
<organism evidence="2 3">
    <name type="scientific">Aedoeadaptatus nemausensis</name>
    <dbReference type="NCBI Taxonomy" id="2582829"/>
    <lineage>
        <taxon>Bacteria</taxon>
        <taxon>Bacillati</taxon>
        <taxon>Bacillota</taxon>
        <taxon>Tissierellia</taxon>
        <taxon>Tissierellales</taxon>
        <taxon>Peptoniphilaceae</taxon>
        <taxon>Aedoeadaptatus</taxon>
    </lineage>
</organism>
<keyword evidence="1" id="KW-0812">Transmembrane</keyword>
<dbReference type="AlphaFoldDB" id="A0A6V6Y8C2"/>
<dbReference type="Proteomes" id="UP000586454">
    <property type="component" value="Unassembled WGS sequence"/>
</dbReference>
<keyword evidence="1" id="KW-0472">Membrane</keyword>
<sequence>MNDYRKRGIIYFALVFLIGLVAVGLLSDGTPPPLKEASYAFNTRFSGRVRKEFSIKKAPSFHGDGVSFYVYTLKDEDMKMLEADLKKKKAYPYHSPIGEVVAGDLQLALRERDASYDFGSLDEYRYYIQDRSPFKGSVPSNYDALMVEKNGNRVVYIVSDS</sequence>
<dbReference type="EMBL" id="CAIJCS010000025">
    <property type="protein sequence ID" value="CAC9935090.1"/>
    <property type="molecule type" value="Genomic_DNA"/>
</dbReference>